<sequence>MESTSGISPFLRRKLARRFQTYDTDRDGYVDRTDFQSACDRLGTAFGLGPDSAELKHLRELSDGLWQHLARAADTNADGRIDLGEYQAAFAAGLLVTPDSFDAGYVPFLDALMDIADTDGDGRLTRDEQVRWTGALMSLPEPDAREVFGRLDRDADGLITRDDMLEAIREFYFSEDPASTGVWLLGPLDAD</sequence>
<gene>
    <name evidence="4" type="ORF">G5C51_06420</name>
</gene>
<dbReference type="RefSeq" id="WP_165233115.1">
    <property type="nucleotide sequence ID" value="NZ_JAAKZV010000016.1"/>
</dbReference>
<evidence type="ECO:0000256" key="2">
    <source>
        <dbReference type="ARBA" id="ARBA00022737"/>
    </source>
</evidence>
<keyword evidence="5" id="KW-1185">Reference proteome</keyword>
<protein>
    <submittedName>
        <fullName evidence="4">Calcium-binding protein</fullName>
    </submittedName>
</protein>
<evidence type="ECO:0000259" key="3">
    <source>
        <dbReference type="PROSITE" id="PS50222"/>
    </source>
</evidence>
<dbReference type="GO" id="GO:0005509">
    <property type="term" value="F:calcium ion binding"/>
    <property type="evidence" value="ECO:0007669"/>
    <property type="project" value="InterPro"/>
</dbReference>
<keyword evidence="2" id="KW-0677">Repeat</keyword>
<dbReference type="EMBL" id="JAAKZV010000016">
    <property type="protein sequence ID" value="NGN63539.1"/>
    <property type="molecule type" value="Genomic_DNA"/>
</dbReference>
<reference evidence="4 5" key="1">
    <citation type="submission" date="2020-02" db="EMBL/GenBank/DDBJ databases">
        <title>Whole-genome analyses of novel actinobacteria.</title>
        <authorList>
            <person name="Sahin N."/>
        </authorList>
    </citation>
    <scope>NUCLEOTIDE SEQUENCE [LARGE SCALE GENOMIC DNA]</scope>
    <source>
        <strain evidence="4 5">A7024</strain>
    </source>
</reference>
<evidence type="ECO:0000256" key="1">
    <source>
        <dbReference type="ARBA" id="ARBA00022723"/>
    </source>
</evidence>
<dbReference type="Pfam" id="PF13499">
    <property type="entry name" value="EF-hand_7"/>
    <property type="match status" value="2"/>
</dbReference>
<dbReference type="AlphaFoldDB" id="A0A6G4TU40"/>
<keyword evidence="1" id="KW-0479">Metal-binding</keyword>
<dbReference type="PANTHER" id="PTHR10891">
    <property type="entry name" value="EF-HAND CALCIUM-BINDING DOMAIN CONTAINING PROTEIN"/>
    <property type="match status" value="1"/>
</dbReference>
<dbReference type="InterPro" id="IPR039647">
    <property type="entry name" value="EF_hand_pair_protein_CML-like"/>
</dbReference>
<dbReference type="InterPro" id="IPR018247">
    <property type="entry name" value="EF_Hand_1_Ca_BS"/>
</dbReference>
<proteinExistence type="predicted"/>
<dbReference type="Gene3D" id="1.10.238.10">
    <property type="entry name" value="EF-hand"/>
    <property type="match status" value="1"/>
</dbReference>
<dbReference type="PROSITE" id="PS00018">
    <property type="entry name" value="EF_HAND_1"/>
    <property type="match status" value="3"/>
</dbReference>
<dbReference type="SUPFAM" id="SSF47473">
    <property type="entry name" value="EF-hand"/>
    <property type="match status" value="1"/>
</dbReference>
<dbReference type="Proteomes" id="UP000481583">
    <property type="component" value="Unassembled WGS sequence"/>
</dbReference>
<organism evidence="4 5">
    <name type="scientific">Streptomyces coryli</name>
    <dbReference type="NCBI Taxonomy" id="1128680"/>
    <lineage>
        <taxon>Bacteria</taxon>
        <taxon>Bacillati</taxon>
        <taxon>Actinomycetota</taxon>
        <taxon>Actinomycetes</taxon>
        <taxon>Kitasatosporales</taxon>
        <taxon>Streptomycetaceae</taxon>
        <taxon>Streptomyces</taxon>
    </lineage>
</organism>
<feature type="domain" description="EF-hand" evidence="3">
    <location>
        <begin position="10"/>
        <end position="45"/>
    </location>
</feature>
<feature type="domain" description="EF-hand" evidence="3">
    <location>
        <begin position="61"/>
        <end position="96"/>
    </location>
</feature>
<feature type="domain" description="EF-hand" evidence="3">
    <location>
        <begin position="139"/>
        <end position="174"/>
    </location>
</feature>
<accession>A0A6G4TU40</accession>
<dbReference type="PROSITE" id="PS50222">
    <property type="entry name" value="EF_HAND_2"/>
    <property type="match status" value="3"/>
</dbReference>
<comment type="caution">
    <text evidence="4">The sequence shown here is derived from an EMBL/GenBank/DDBJ whole genome shotgun (WGS) entry which is preliminary data.</text>
</comment>
<evidence type="ECO:0000313" key="5">
    <source>
        <dbReference type="Proteomes" id="UP000481583"/>
    </source>
</evidence>
<dbReference type="InterPro" id="IPR011992">
    <property type="entry name" value="EF-hand-dom_pair"/>
</dbReference>
<name>A0A6G4TU40_9ACTN</name>
<evidence type="ECO:0000313" key="4">
    <source>
        <dbReference type="EMBL" id="NGN63539.1"/>
    </source>
</evidence>
<dbReference type="SMART" id="SM00054">
    <property type="entry name" value="EFh"/>
    <property type="match status" value="4"/>
</dbReference>
<dbReference type="InterPro" id="IPR002048">
    <property type="entry name" value="EF_hand_dom"/>
</dbReference>